<organism evidence="2 3">
    <name type="scientific">Dillenia turbinata</name>
    <dbReference type="NCBI Taxonomy" id="194707"/>
    <lineage>
        <taxon>Eukaryota</taxon>
        <taxon>Viridiplantae</taxon>
        <taxon>Streptophyta</taxon>
        <taxon>Embryophyta</taxon>
        <taxon>Tracheophyta</taxon>
        <taxon>Spermatophyta</taxon>
        <taxon>Magnoliopsida</taxon>
        <taxon>eudicotyledons</taxon>
        <taxon>Gunneridae</taxon>
        <taxon>Pentapetalae</taxon>
        <taxon>Dilleniales</taxon>
        <taxon>Dilleniaceae</taxon>
        <taxon>Dillenia</taxon>
    </lineage>
</organism>
<proteinExistence type="predicted"/>
<keyword evidence="3" id="KW-1185">Reference proteome</keyword>
<sequence length="84" mass="9271">MASNSSYETLWADQWDYSNPDPHPTATNKKSNGSNGVTQKYGKKMGEGLEKTKDLASTGFKKVMAGASVGFHWIKDKYHKTTGK</sequence>
<evidence type="ECO:0000313" key="3">
    <source>
        <dbReference type="Proteomes" id="UP001370490"/>
    </source>
</evidence>
<reference evidence="2 3" key="1">
    <citation type="submission" date="2023-12" db="EMBL/GenBank/DDBJ databases">
        <title>A high-quality genome assembly for Dillenia turbinata (Dilleniales).</title>
        <authorList>
            <person name="Chanderbali A."/>
        </authorList>
    </citation>
    <scope>NUCLEOTIDE SEQUENCE [LARGE SCALE GENOMIC DNA]</scope>
    <source>
        <strain evidence="2">LSX21</strain>
        <tissue evidence="2">Leaf</tissue>
    </source>
</reference>
<evidence type="ECO:0000313" key="2">
    <source>
        <dbReference type="EMBL" id="KAK6920762.1"/>
    </source>
</evidence>
<accession>A0AAN8Z1D4</accession>
<name>A0AAN8Z1D4_9MAGN</name>
<comment type="caution">
    <text evidence="2">The sequence shown here is derived from an EMBL/GenBank/DDBJ whole genome shotgun (WGS) entry which is preliminary data.</text>
</comment>
<dbReference type="EMBL" id="JBAMMX010000020">
    <property type="protein sequence ID" value="KAK6920762.1"/>
    <property type="molecule type" value="Genomic_DNA"/>
</dbReference>
<dbReference type="PANTHER" id="PTHR33386">
    <property type="entry name" value="OS02G0740600 PROTEIN"/>
    <property type="match status" value="1"/>
</dbReference>
<evidence type="ECO:0000256" key="1">
    <source>
        <dbReference type="SAM" id="MobiDB-lite"/>
    </source>
</evidence>
<protein>
    <recommendedName>
        <fullName evidence="4">CDP-diacylglycerol-glycerol-3-phosphate 3-phosphatidyltransferase</fullName>
    </recommendedName>
</protein>
<feature type="compositionally biased region" description="Polar residues" evidence="1">
    <location>
        <begin position="25"/>
        <end position="38"/>
    </location>
</feature>
<gene>
    <name evidence="2" type="ORF">RJ641_014440</name>
</gene>
<evidence type="ECO:0008006" key="4">
    <source>
        <dbReference type="Google" id="ProtNLM"/>
    </source>
</evidence>
<dbReference type="PANTHER" id="PTHR33386:SF5">
    <property type="entry name" value="OS02G0740600 PROTEIN"/>
    <property type="match status" value="1"/>
</dbReference>
<feature type="region of interest" description="Disordered" evidence="1">
    <location>
        <begin position="17"/>
        <end position="48"/>
    </location>
</feature>
<dbReference type="Proteomes" id="UP001370490">
    <property type="component" value="Unassembled WGS sequence"/>
</dbReference>
<dbReference type="AlphaFoldDB" id="A0AAN8Z1D4"/>